<feature type="transmembrane region" description="Helical" evidence="9">
    <location>
        <begin position="12"/>
        <end position="32"/>
    </location>
</feature>
<protein>
    <submittedName>
        <fullName evidence="13">Uncharacterized protein</fullName>
    </submittedName>
</protein>
<feature type="compositionally biased region" description="Polar residues" evidence="8">
    <location>
        <begin position="2181"/>
        <end position="2206"/>
    </location>
</feature>
<dbReference type="SMART" id="SM00008">
    <property type="entry name" value="HormR"/>
    <property type="match status" value="1"/>
</dbReference>
<feature type="region of interest" description="Disordered" evidence="8">
    <location>
        <begin position="1294"/>
        <end position="1381"/>
    </location>
</feature>
<keyword evidence="7" id="KW-0325">Glycoprotein</keyword>
<feature type="domain" description="SEA" evidence="10">
    <location>
        <begin position="497"/>
        <end position="608"/>
    </location>
</feature>
<dbReference type="GeneID" id="136804904"/>
<dbReference type="InterPro" id="IPR036445">
    <property type="entry name" value="GPCR_2_extracell_dom_sf"/>
</dbReference>
<dbReference type="EnsemblMetazoa" id="CLYHEMT008489.1">
    <property type="protein sequence ID" value="CLYHEMP008489.1"/>
    <property type="gene ID" value="CLYHEMG008489"/>
</dbReference>
<evidence type="ECO:0000313" key="14">
    <source>
        <dbReference type="Proteomes" id="UP000594262"/>
    </source>
</evidence>
<evidence type="ECO:0000313" key="13">
    <source>
        <dbReference type="EnsemblMetazoa" id="CLYHEMP008489.1"/>
    </source>
</evidence>
<dbReference type="RefSeq" id="XP_066917517.1">
    <property type="nucleotide sequence ID" value="XM_067061416.1"/>
</dbReference>
<evidence type="ECO:0000256" key="5">
    <source>
        <dbReference type="ARBA" id="ARBA00023136"/>
    </source>
</evidence>
<dbReference type="OrthoDB" id="5963548at2759"/>
<keyword evidence="4 9" id="KW-1133">Transmembrane helix</keyword>
<dbReference type="Proteomes" id="UP000594262">
    <property type="component" value="Unplaced"/>
</dbReference>
<evidence type="ECO:0000256" key="6">
    <source>
        <dbReference type="ARBA" id="ARBA00023157"/>
    </source>
</evidence>
<dbReference type="PROSITE" id="PS50227">
    <property type="entry name" value="G_PROTEIN_RECEP_F2_3"/>
    <property type="match status" value="1"/>
</dbReference>
<feature type="domain" description="G-protein coupled receptors family 2 profile 1" evidence="12">
    <location>
        <begin position="618"/>
        <end position="675"/>
    </location>
</feature>
<feature type="compositionally biased region" description="Basic and acidic residues" evidence="8">
    <location>
        <begin position="1183"/>
        <end position="1199"/>
    </location>
</feature>
<dbReference type="GO" id="GO:0031410">
    <property type="term" value="C:cytoplasmic vesicle"/>
    <property type="evidence" value="ECO:0007669"/>
    <property type="project" value="TreeGrafter"/>
</dbReference>
<feature type="compositionally biased region" description="Acidic residues" evidence="8">
    <location>
        <begin position="1243"/>
        <end position="1254"/>
    </location>
</feature>
<dbReference type="InterPro" id="IPR046338">
    <property type="entry name" value="GAIN_dom_sf"/>
</dbReference>
<evidence type="ECO:0000259" key="10">
    <source>
        <dbReference type="PROSITE" id="PS50024"/>
    </source>
</evidence>
<feature type="compositionally biased region" description="Low complexity" evidence="8">
    <location>
        <begin position="2076"/>
        <end position="2087"/>
    </location>
</feature>
<dbReference type="GO" id="GO:0001764">
    <property type="term" value="P:neuron migration"/>
    <property type="evidence" value="ECO:0007669"/>
    <property type="project" value="TreeGrafter"/>
</dbReference>
<comment type="subcellular location">
    <subcellularLocation>
        <location evidence="1">Membrane</location>
    </subcellularLocation>
</comment>
<keyword evidence="3" id="KW-0732">Signal</keyword>
<evidence type="ECO:0000256" key="3">
    <source>
        <dbReference type="ARBA" id="ARBA00022729"/>
    </source>
</evidence>
<reference evidence="13" key="1">
    <citation type="submission" date="2021-01" db="UniProtKB">
        <authorList>
            <consortium name="EnsemblMetazoa"/>
        </authorList>
    </citation>
    <scope>IDENTIFICATION</scope>
</reference>
<dbReference type="Gene3D" id="2.60.220.50">
    <property type="match status" value="1"/>
</dbReference>
<dbReference type="InterPro" id="IPR036364">
    <property type="entry name" value="SEA_dom_sf"/>
</dbReference>
<evidence type="ECO:0000259" key="12">
    <source>
        <dbReference type="PROSITE" id="PS50227"/>
    </source>
</evidence>
<name>A0A7M5V9L4_9CNID</name>
<feature type="transmembrane region" description="Helical" evidence="9">
    <location>
        <begin position="1879"/>
        <end position="1905"/>
    </location>
</feature>
<feature type="compositionally biased region" description="Basic and acidic residues" evidence="8">
    <location>
        <begin position="1933"/>
        <end position="1947"/>
    </location>
</feature>
<dbReference type="SUPFAM" id="SSF82671">
    <property type="entry name" value="SEA domain"/>
    <property type="match status" value="1"/>
</dbReference>
<evidence type="ECO:0000259" key="11">
    <source>
        <dbReference type="PROSITE" id="PS50221"/>
    </source>
</evidence>
<dbReference type="InterPro" id="IPR011106">
    <property type="entry name" value="MANSC_N"/>
</dbReference>
<dbReference type="InterPro" id="IPR029865">
    <property type="entry name" value="KIAA0319-like"/>
</dbReference>
<feature type="region of interest" description="Disordered" evidence="8">
    <location>
        <begin position="2076"/>
        <end position="2113"/>
    </location>
</feature>
<organism evidence="13 14">
    <name type="scientific">Clytia hemisphaerica</name>
    <dbReference type="NCBI Taxonomy" id="252671"/>
    <lineage>
        <taxon>Eukaryota</taxon>
        <taxon>Metazoa</taxon>
        <taxon>Cnidaria</taxon>
        <taxon>Hydrozoa</taxon>
        <taxon>Hydroidolina</taxon>
        <taxon>Leptothecata</taxon>
        <taxon>Obeliida</taxon>
        <taxon>Clytiidae</taxon>
        <taxon>Clytia</taxon>
    </lineage>
</organism>
<feature type="region of interest" description="Disordered" evidence="8">
    <location>
        <begin position="1840"/>
        <end position="1870"/>
    </location>
</feature>
<feature type="region of interest" description="Disordered" evidence="8">
    <location>
        <begin position="1919"/>
        <end position="1972"/>
    </location>
</feature>
<dbReference type="PANTHER" id="PTHR46182:SF2">
    <property type="entry name" value="FI19480P1"/>
    <property type="match status" value="1"/>
</dbReference>
<feature type="domain" description="GAIN-B" evidence="11">
    <location>
        <begin position="1615"/>
        <end position="1778"/>
    </location>
</feature>
<dbReference type="InterPro" id="IPR000203">
    <property type="entry name" value="GPS"/>
</dbReference>
<dbReference type="PROSITE" id="PS50024">
    <property type="entry name" value="SEA"/>
    <property type="match status" value="1"/>
</dbReference>
<feature type="region of interest" description="Disordered" evidence="8">
    <location>
        <begin position="1780"/>
        <end position="1824"/>
    </location>
</feature>
<sequence>MSAHVTFANKTLTLIWTFYLYFILLSTITLKFNRASPIIPASGDWTCNAGHALLNRTLRAGIHAGEFKEAGPTKDLTHCIKLCCEQKKCDVALRVTGICFLVNCHNNYLCQPVPSQNALLLPEISYVVHNIRPSARVEQADQSRDLNTLAGFLKLQQDTIVDTSRRSTDIEKKHQLVTLATKNKQHGSRAIKNTSRIVTNKKSVRQFHLGSSTKDQKGRKRVEILSSTITKTPISKNYVNKKKHELMIQKSTVTPKSDTCYPTTIHKSVSLKYGPDSGDFYDYGNIGVMEKCVDLCCQDKDCDVAFMIGRTCYTTSCYTIEKCRMIPASKTAQLRSQLAYVIKRNDLKRTSKLVQSKKNEVLLREELRKQFLGLSGKHSEIGEMSSNVPNSLLTSCRHGDILLDHRLVGGTKAGVYKYRGRTPGFPECFALCCSDTFCDVAFLLDKKCYSVQCYKNTNCESRRIKARSLHSTMAYVSRGNEDDMNKKRADIPGVSPTDQQFTVTLNVTNQEYQDAMSDSESFEFLNFAEVFQKMIGDLYGDVQGFKFIDVMSIKQGVLLTEFTLVAEESVNGKVLLQRMVDVIRKGGLKNRDEPSTLMYTVDVRGFNFKNSKGQSLVCHPEHNFNVDWPLAVYKTTVNIPCPRKANGLTSRYCHQPEDKEASWIRPNFSRCVSQKYEDLYKQAQQLNNGDSETTSASIIDKLSQYTTEDTYGDDPPKEFMGINGLGGKAEEEAKQHPSKPLDEVPFATAGHNGGLPEAQLRKYLDKMSMSGLLGKTGFPDMMTLYKQLSKNSIGENIGKLSDSAEWNSPVNDHHEIKKLETHKQPVRPISFQYDHVTEETSNRDWSNANNNVPIKTEQSFWSPQKPINPIDTHNAKPASSLHFDKNKPSLTPHKHYQKPIQIKHLEYVANQKLNKRNKNNNNLRWQMYYQQMQKPTTNDNFRRNSFPQYPSGYGYLGDSQQNYIDYSQIFPNSLKRKRRNSETFEDSNIALNKLKKSTKQYSQSSRKRRSTISDEVFLPSLKRKRGIDSLDDDDDYINLIGTAELQEMTKSTDDGSDRRVINVKAKPQELRSKTFNYKFLDDEGHEYKTSKRDKYPTFRLALVKNSTSNSFQFVGVKYANDSTNLDQLPKKAKADAKSSVHLSRDPSLKAHSKVEAEVTVQKCEKKGLKTICKTINVPDDNPDVLHSKQDSQVVTEHENPGPTLPESTSPGLVSSSIATNDIEPTHAPDNLVTRPLPPPPDSELPDENEGDIEPENARTTLKPPEQAKSHHTASQENQHQTEIHSIQNILVKETSPQHSDEKNKGHSTETKTQAKVEMTKGHGHDKQQTVQSETHHKGESHEIHSQASIETEKTENQGKSDPSKSNQEKTGHDIKIHNEVNIKTSKPRPLISITVLNKTIVSHITHPAEIEKVEVEQTPTPPPITTLPSTTSTTLPSATPTAITTTPPPKQHGLFILDRKIPGNEQATMFGGDIMLAVDITEEMVTHAQKRSEPAQIQEVEEFLQASSSVLDDLNIHEWKNAVKHFNHLRNEVENGDDLSENESTDRTDWKILHRQKSLEKEDLLLGYVSTISTFGITVSKKLSQYDAKYKKAIITKNIMMHLQILSVDGLEYKKNVEFPQYKEDVRLSSWNCAVEKVAFPTENFKDKLDPSETVHMTFFRFKTIGEIQRSCAEKEDCDEEEPENIIDENPIKVDSQLLTVHVEPEFSKPIKTPVIFTFANDDMTRANLPHDCAYWNATENEWKDDGCRIVSRNASVTTCQCEHLSIVSVLVNTAGVPMSPPKTGAPPQIDYDKNDGEPNIHAGGASVNVEEPKGGEPSTTISTTDSVVTTVGTTLAVMETTLPPTTTTTTTTASDPSAGKSHQSETKTTKKKENSLPWWWWLVLLLLLLLLLLLCCCLICCCYCRKKKKDDDIQSEEATEPISTATGADSHNLVDKSKPETNDIPHHGLVTPGTTSLSTSPEPSDAPGWRKLRSHAHHPRELLMKEKALLFKDYIQPYNFTSSNARPPDTSRESIFGSTIVPSTVNPESQNIVTPEKISPRLIQKRQYEPLSQQQQPNQIIPKNIPKTMSALPASLLTDDGSTDSSPETIHREPTKPLFHKPYNPDNIDRQVMPNNLTQASSMEWDPFIDNKNPQRRGNKGIPRRRKIVSPIDEGDEEEQKPATSMEVHAGSMQPESPDYSETSSYVDSAPSSYKTRSSPTSTIRSGDEYSTTSDGTSSTGSTTSYTGSRTSTEPGGWTPRIQEDTDEDLTKRRGLRK</sequence>
<dbReference type="SMART" id="SM00765">
    <property type="entry name" value="MANEC"/>
    <property type="match status" value="1"/>
</dbReference>
<feature type="compositionally biased region" description="Low complexity" evidence="8">
    <location>
        <begin position="1840"/>
        <end position="1853"/>
    </location>
</feature>
<feature type="compositionally biased region" description="Polar residues" evidence="8">
    <location>
        <begin position="1205"/>
        <end position="1219"/>
    </location>
</feature>
<dbReference type="GO" id="GO:0016020">
    <property type="term" value="C:membrane"/>
    <property type="evidence" value="ECO:0007669"/>
    <property type="project" value="UniProtKB-SubCell"/>
</dbReference>
<dbReference type="Gene3D" id="4.10.1240.10">
    <property type="entry name" value="GPCR, family 2, extracellular hormone receptor domain"/>
    <property type="match status" value="1"/>
</dbReference>
<feature type="compositionally biased region" description="Basic residues" evidence="8">
    <location>
        <begin position="2135"/>
        <end position="2149"/>
    </location>
</feature>
<dbReference type="PROSITE" id="PS50221">
    <property type="entry name" value="GAIN_B"/>
    <property type="match status" value="1"/>
</dbReference>
<dbReference type="InterPro" id="IPR001879">
    <property type="entry name" value="GPCR_2_extracellular_dom"/>
</dbReference>
<evidence type="ECO:0000256" key="7">
    <source>
        <dbReference type="ARBA" id="ARBA00023180"/>
    </source>
</evidence>
<accession>A0A7M5V9L4</accession>
<feature type="compositionally biased region" description="Basic and acidic residues" evidence="8">
    <location>
        <begin position="1298"/>
        <end position="1380"/>
    </location>
</feature>
<evidence type="ECO:0000256" key="4">
    <source>
        <dbReference type="ARBA" id="ARBA00022989"/>
    </source>
</evidence>
<dbReference type="InterPro" id="IPR057244">
    <property type="entry name" value="GAIN_B"/>
</dbReference>
<evidence type="ECO:0000256" key="8">
    <source>
        <dbReference type="SAM" id="MobiDB-lite"/>
    </source>
</evidence>
<feature type="region of interest" description="Disordered" evidence="8">
    <location>
        <begin position="1175"/>
        <end position="1280"/>
    </location>
</feature>
<keyword evidence="5 9" id="KW-0472">Membrane</keyword>
<keyword evidence="2 9" id="KW-0812">Transmembrane</keyword>
<dbReference type="Gene3D" id="1.25.40.610">
    <property type="match status" value="1"/>
</dbReference>
<feature type="compositionally biased region" description="Low complexity" evidence="8">
    <location>
        <begin position="2210"/>
        <end position="2235"/>
    </location>
</feature>
<evidence type="ECO:0000256" key="2">
    <source>
        <dbReference type="ARBA" id="ARBA00022692"/>
    </source>
</evidence>
<evidence type="ECO:0000256" key="1">
    <source>
        <dbReference type="ARBA" id="ARBA00004370"/>
    </source>
</evidence>
<keyword evidence="14" id="KW-1185">Reference proteome</keyword>
<feature type="region of interest" description="Disordered" evidence="8">
    <location>
        <begin position="1416"/>
        <end position="1451"/>
    </location>
</feature>
<keyword evidence="6" id="KW-1015">Disulfide bond</keyword>
<dbReference type="Pfam" id="PF01825">
    <property type="entry name" value="GPS"/>
    <property type="match status" value="1"/>
</dbReference>
<feature type="compositionally biased region" description="Polar residues" evidence="8">
    <location>
        <begin position="1953"/>
        <end position="1963"/>
    </location>
</feature>
<dbReference type="InterPro" id="IPR000082">
    <property type="entry name" value="SEA_dom"/>
</dbReference>
<proteinExistence type="predicted"/>
<evidence type="ECO:0000256" key="9">
    <source>
        <dbReference type="SAM" id="Phobius"/>
    </source>
</evidence>
<feature type="region of interest" description="Disordered" evidence="8">
    <location>
        <begin position="2125"/>
        <end position="2259"/>
    </location>
</feature>
<feature type="compositionally biased region" description="Low complexity" evidence="8">
    <location>
        <begin position="1426"/>
        <end position="1445"/>
    </location>
</feature>
<dbReference type="GO" id="GO:0004930">
    <property type="term" value="F:G protein-coupled receptor activity"/>
    <property type="evidence" value="ECO:0007669"/>
    <property type="project" value="InterPro"/>
</dbReference>
<dbReference type="SMART" id="SM00303">
    <property type="entry name" value="GPS"/>
    <property type="match status" value="1"/>
</dbReference>
<dbReference type="InterPro" id="IPR013980">
    <property type="entry name" value="MANSC_dom"/>
</dbReference>
<dbReference type="Pfam" id="PF23597">
    <property type="entry name" value="KIAA0319_N"/>
    <property type="match status" value="3"/>
</dbReference>
<dbReference type="PANTHER" id="PTHR46182">
    <property type="entry name" value="FI19480P1"/>
    <property type="match status" value="1"/>
</dbReference>